<dbReference type="PANTHER" id="PTHR33240:SF17">
    <property type="entry name" value="EUKARYOTIC PEPTIDE CHAIN RELEASE FACTOR GTP-BINDING SUBUNIT-LIKE"/>
    <property type="match status" value="1"/>
</dbReference>
<accession>A0A1S3VB71</accession>
<dbReference type="OrthoDB" id="1434300at2759"/>
<organism evidence="1 2">
    <name type="scientific">Vigna radiata var. radiata</name>
    <name type="common">Mung bean</name>
    <name type="synonym">Phaseolus aureus</name>
    <dbReference type="NCBI Taxonomy" id="3916"/>
    <lineage>
        <taxon>Eukaryota</taxon>
        <taxon>Viridiplantae</taxon>
        <taxon>Streptophyta</taxon>
        <taxon>Embryophyta</taxon>
        <taxon>Tracheophyta</taxon>
        <taxon>Spermatophyta</taxon>
        <taxon>Magnoliopsida</taxon>
        <taxon>eudicotyledons</taxon>
        <taxon>Gunneridae</taxon>
        <taxon>Pentapetalae</taxon>
        <taxon>rosids</taxon>
        <taxon>fabids</taxon>
        <taxon>Fabales</taxon>
        <taxon>Fabaceae</taxon>
        <taxon>Papilionoideae</taxon>
        <taxon>50 kb inversion clade</taxon>
        <taxon>NPAAA clade</taxon>
        <taxon>indigoferoid/millettioid clade</taxon>
        <taxon>Phaseoleae</taxon>
        <taxon>Vigna</taxon>
    </lineage>
</organism>
<protein>
    <submittedName>
        <fullName evidence="2">Uncharacterized protein LOC106773421</fullName>
    </submittedName>
</protein>
<dbReference type="SUPFAM" id="SSF56672">
    <property type="entry name" value="DNA/RNA polymerases"/>
    <property type="match status" value="1"/>
</dbReference>
<dbReference type="Gene3D" id="3.10.10.10">
    <property type="entry name" value="HIV Type 1 Reverse Transcriptase, subunit A, domain 1"/>
    <property type="match status" value="1"/>
</dbReference>
<dbReference type="KEGG" id="vra:106773421"/>
<dbReference type="AlphaFoldDB" id="A0A1S3VB71"/>
<reference evidence="2" key="2">
    <citation type="submission" date="2025-08" db="UniProtKB">
        <authorList>
            <consortium name="RefSeq"/>
        </authorList>
    </citation>
    <scope>IDENTIFICATION</scope>
    <source>
        <tissue evidence="2">Leaf</tissue>
    </source>
</reference>
<evidence type="ECO:0000313" key="2">
    <source>
        <dbReference type="RefSeq" id="XP_014515603.1"/>
    </source>
</evidence>
<sequence>MVITTIIARYSVGKVLVDQGSWTNILYWKRFQQMEVPDDRIMPFHEYILRFAGDRVDTRGSVNLRMSLGTEKRAKGLRVRFLLVEAETSYNVLLGRPCLNAFEAIVSTPHLTLKYPSDDGRIWTVRADQKVAREFYAAGLKVKSFTAKIPEARLEVTMAELDPRTNTEDRAEPIGETTVDMPGIHPDAISHKLSLFKDARPVSQKKRRMGAEKRKVVDKEVCKLLEVGFIREVKYTTWLANVVMVKKPNGLGVTFVTLEFAVLSFTF</sequence>
<reference evidence="1" key="1">
    <citation type="journal article" date="2014" name="Nat. Commun.">
        <title>Genome sequence of mungbean and insights into evolution within Vigna species.</title>
        <authorList>
            <person name="Kang Y.J."/>
            <person name="Kim S.K."/>
            <person name="Kim M.Y."/>
            <person name="Lestari P."/>
            <person name="Kim K.H."/>
            <person name="Ha B.K."/>
            <person name="Jun T.H."/>
            <person name="Hwang W.J."/>
            <person name="Lee T."/>
            <person name="Lee J."/>
            <person name="Shim S."/>
            <person name="Yoon M.Y."/>
            <person name="Jang Y.E."/>
            <person name="Han K.S."/>
            <person name="Taeprayoon P."/>
            <person name="Yoon N."/>
            <person name="Somta P."/>
            <person name="Tanya P."/>
            <person name="Kim K.S."/>
            <person name="Gwag J.G."/>
            <person name="Moon J.K."/>
            <person name="Lee Y.H."/>
            <person name="Park B.S."/>
            <person name="Bombarely A."/>
            <person name="Doyle J.J."/>
            <person name="Jackson S.A."/>
            <person name="Schafleitner R."/>
            <person name="Srinives P."/>
            <person name="Varshney R.K."/>
            <person name="Lee S.H."/>
        </authorList>
    </citation>
    <scope>NUCLEOTIDE SEQUENCE [LARGE SCALE GENOMIC DNA]</scope>
    <source>
        <strain evidence="1">cv. VC1973A</strain>
    </source>
</reference>
<dbReference type="RefSeq" id="XP_014515603.1">
    <property type="nucleotide sequence ID" value="XM_014660117.1"/>
</dbReference>
<dbReference type="InterPro" id="IPR043502">
    <property type="entry name" value="DNA/RNA_pol_sf"/>
</dbReference>
<keyword evidence="1" id="KW-1185">Reference proteome</keyword>
<dbReference type="GeneID" id="106773421"/>
<name>A0A1S3VB71_VIGRR</name>
<dbReference type="PANTHER" id="PTHR33240">
    <property type="entry name" value="OS08G0508500 PROTEIN"/>
    <property type="match status" value="1"/>
</dbReference>
<dbReference type="Proteomes" id="UP000087766">
    <property type="component" value="Chromosome 9"/>
</dbReference>
<proteinExistence type="predicted"/>
<evidence type="ECO:0000313" key="1">
    <source>
        <dbReference type="Proteomes" id="UP000087766"/>
    </source>
</evidence>
<gene>
    <name evidence="2" type="primary">LOC106773421</name>
</gene>